<dbReference type="EMBL" id="LSRX01005395">
    <property type="protein sequence ID" value="OLP73478.1"/>
    <property type="molecule type" value="Genomic_DNA"/>
</dbReference>
<reference evidence="1 2" key="1">
    <citation type="submission" date="2016-02" db="EMBL/GenBank/DDBJ databases">
        <title>Genome analysis of coral dinoflagellate symbionts highlights evolutionary adaptations to a symbiotic lifestyle.</title>
        <authorList>
            <person name="Aranda M."/>
            <person name="Li Y."/>
            <person name="Liew Y.J."/>
            <person name="Baumgarten S."/>
            <person name="Simakov O."/>
            <person name="Wilson M."/>
            <person name="Piel J."/>
            <person name="Ashoor H."/>
            <person name="Bougouffa S."/>
            <person name="Bajic V.B."/>
            <person name="Ryu T."/>
            <person name="Ravasi T."/>
            <person name="Bayer T."/>
            <person name="Micklem G."/>
            <person name="Kim H."/>
            <person name="Bhak J."/>
            <person name="Lajeunesse T.C."/>
            <person name="Voolstra C.R."/>
        </authorList>
    </citation>
    <scope>NUCLEOTIDE SEQUENCE [LARGE SCALE GENOMIC DNA]</scope>
    <source>
        <strain evidence="1 2">CCMP2467</strain>
    </source>
</reference>
<dbReference type="AlphaFoldDB" id="A0A1Q9BS14"/>
<accession>A0A1Q9BS14</accession>
<sequence length="42" mass="4617">ELMVSMLEPGARYEENAVKAGGLRITVDEFAKILGWPGAKRL</sequence>
<keyword evidence="2" id="KW-1185">Reference proteome</keyword>
<dbReference type="Proteomes" id="UP000186817">
    <property type="component" value="Unassembled WGS sequence"/>
</dbReference>
<protein>
    <submittedName>
        <fullName evidence="1">Uncharacterized protein</fullName>
    </submittedName>
</protein>
<evidence type="ECO:0000313" key="2">
    <source>
        <dbReference type="Proteomes" id="UP000186817"/>
    </source>
</evidence>
<gene>
    <name evidence="1" type="ORF">AK812_SmicGene47269</name>
</gene>
<organism evidence="1 2">
    <name type="scientific">Symbiodinium microadriaticum</name>
    <name type="common">Dinoflagellate</name>
    <name type="synonym">Zooxanthella microadriatica</name>
    <dbReference type="NCBI Taxonomy" id="2951"/>
    <lineage>
        <taxon>Eukaryota</taxon>
        <taxon>Sar</taxon>
        <taxon>Alveolata</taxon>
        <taxon>Dinophyceae</taxon>
        <taxon>Suessiales</taxon>
        <taxon>Symbiodiniaceae</taxon>
        <taxon>Symbiodinium</taxon>
    </lineage>
</organism>
<feature type="non-terminal residue" evidence="1">
    <location>
        <position position="1"/>
    </location>
</feature>
<comment type="caution">
    <text evidence="1">The sequence shown here is derived from an EMBL/GenBank/DDBJ whole genome shotgun (WGS) entry which is preliminary data.</text>
</comment>
<proteinExistence type="predicted"/>
<name>A0A1Q9BS14_SYMMI</name>
<evidence type="ECO:0000313" key="1">
    <source>
        <dbReference type="EMBL" id="OLP73478.1"/>
    </source>
</evidence>